<accession>A0A9N9CF63</accession>
<name>A0A9N9CF63_9GLOM</name>
<evidence type="ECO:0000256" key="7">
    <source>
        <dbReference type="PIRNR" id="PIRNR001563"/>
    </source>
</evidence>
<dbReference type="GO" id="GO:0005829">
    <property type="term" value="C:cytosol"/>
    <property type="evidence" value="ECO:0007669"/>
    <property type="project" value="TreeGrafter"/>
</dbReference>
<dbReference type="PANTHER" id="PTHR11136:SF0">
    <property type="entry name" value="DIHYDROFOLATE SYNTHETASE-RELATED"/>
    <property type="match status" value="1"/>
</dbReference>
<dbReference type="GO" id="GO:0006730">
    <property type="term" value="P:one-carbon metabolic process"/>
    <property type="evidence" value="ECO:0007669"/>
    <property type="project" value="UniProtKB-KW"/>
</dbReference>
<dbReference type="InterPro" id="IPR036615">
    <property type="entry name" value="Mur_ligase_C_dom_sf"/>
</dbReference>
<keyword evidence="4 7" id="KW-0547">Nucleotide-binding</keyword>
<dbReference type="PROSITE" id="PS01011">
    <property type="entry name" value="FOLYLPOLYGLU_SYNT_1"/>
    <property type="match status" value="1"/>
</dbReference>
<comment type="similarity">
    <text evidence="1 7">Belongs to the folylpolyglutamate synthase family.</text>
</comment>
<dbReference type="SUPFAM" id="SSF53244">
    <property type="entry name" value="MurD-like peptide ligases, peptide-binding domain"/>
    <property type="match status" value="1"/>
</dbReference>
<reference evidence="9" key="1">
    <citation type="submission" date="2021-06" db="EMBL/GenBank/DDBJ databases">
        <authorList>
            <person name="Kallberg Y."/>
            <person name="Tangrot J."/>
            <person name="Rosling A."/>
        </authorList>
    </citation>
    <scope>NUCLEOTIDE SEQUENCE</scope>
    <source>
        <strain evidence="9">IA702</strain>
    </source>
</reference>
<dbReference type="AlphaFoldDB" id="A0A9N9CF63"/>
<dbReference type="Gene3D" id="3.90.190.20">
    <property type="entry name" value="Mur ligase, C-terminal domain"/>
    <property type="match status" value="1"/>
</dbReference>
<dbReference type="EMBL" id="CAJVPJ010001612">
    <property type="protein sequence ID" value="CAG8597735.1"/>
    <property type="molecule type" value="Genomic_DNA"/>
</dbReference>
<protein>
    <recommendedName>
        <fullName evidence="7">Dihydrofolate synthetase</fullName>
        <ecNumber evidence="7">6.3.2.12</ecNumber>
    </recommendedName>
</protein>
<dbReference type="Proteomes" id="UP000789572">
    <property type="component" value="Unassembled WGS sequence"/>
</dbReference>
<dbReference type="GO" id="GO:0005524">
    <property type="term" value="F:ATP binding"/>
    <property type="evidence" value="ECO:0007669"/>
    <property type="project" value="UniProtKB-KW"/>
</dbReference>
<dbReference type="OrthoDB" id="5212574at2759"/>
<dbReference type="InterPro" id="IPR001645">
    <property type="entry name" value="Folylpolyglutamate_synth"/>
</dbReference>
<evidence type="ECO:0000256" key="2">
    <source>
        <dbReference type="ARBA" id="ARBA00022598"/>
    </source>
</evidence>
<evidence type="ECO:0000256" key="1">
    <source>
        <dbReference type="ARBA" id="ARBA00008276"/>
    </source>
</evidence>
<evidence type="ECO:0000313" key="10">
    <source>
        <dbReference type="Proteomes" id="UP000789572"/>
    </source>
</evidence>
<evidence type="ECO:0000313" key="9">
    <source>
        <dbReference type="EMBL" id="CAG8597735.1"/>
    </source>
</evidence>
<feature type="domain" description="Mur ligase central" evidence="8">
    <location>
        <begin position="27"/>
        <end position="242"/>
    </location>
</feature>
<evidence type="ECO:0000256" key="6">
    <source>
        <dbReference type="ARBA" id="ARBA00022842"/>
    </source>
</evidence>
<dbReference type="PANTHER" id="PTHR11136">
    <property type="entry name" value="FOLYLPOLYGLUTAMATE SYNTHASE-RELATED"/>
    <property type="match status" value="1"/>
</dbReference>
<dbReference type="InterPro" id="IPR018109">
    <property type="entry name" value="Folylpolyglutamate_synth_CS"/>
</dbReference>
<dbReference type="EC" id="6.3.2.12" evidence="7"/>
<keyword evidence="2 7" id="KW-0436">Ligase</keyword>
<dbReference type="Pfam" id="PF08245">
    <property type="entry name" value="Mur_ligase_M"/>
    <property type="match status" value="1"/>
</dbReference>
<dbReference type="SUPFAM" id="SSF53623">
    <property type="entry name" value="MurD-like peptide ligases, catalytic domain"/>
    <property type="match status" value="1"/>
</dbReference>
<evidence type="ECO:0000259" key="8">
    <source>
        <dbReference type="Pfam" id="PF08245"/>
    </source>
</evidence>
<keyword evidence="7" id="KW-0554">One-carbon metabolism</keyword>
<dbReference type="PIRSF" id="PIRSF001563">
    <property type="entry name" value="Folylpolyglu_synth"/>
    <property type="match status" value="1"/>
</dbReference>
<evidence type="ECO:0000256" key="4">
    <source>
        <dbReference type="ARBA" id="ARBA00022741"/>
    </source>
</evidence>
<keyword evidence="10" id="KW-1185">Reference proteome</keyword>
<dbReference type="Gene3D" id="3.40.1190.10">
    <property type="entry name" value="Mur-like, catalytic domain"/>
    <property type="match status" value="1"/>
</dbReference>
<proteinExistence type="inferred from homology"/>
<dbReference type="NCBIfam" id="TIGR01499">
    <property type="entry name" value="folC"/>
    <property type="match status" value="1"/>
</dbReference>
<comment type="pathway">
    <text evidence="7">Cofactor biosynthesis; tetrahydrofolylpolyglutamate biosynthesis.</text>
</comment>
<dbReference type="InterPro" id="IPR036565">
    <property type="entry name" value="Mur-like_cat_sf"/>
</dbReference>
<comment type="catalytic activity">
    <reaction evidence="7">
        <text>7,8-dihydropteroate + L-glutamate + ATP = 7,8-dihydrofolate + ADP + phosphate + H(+)</text>
        <dbReference type="Rhea" id="RHEA:23584"/>
        <dbReference type="ChEBI" id="CHEBI:15378"/>
        <dbReference type="ChEBI" id="CHEBI:17839"/>
        <dbReference type="ChEBI" id="CHEBI:29985"/>
        <dbReference type="ChEBI" id="CHEBI:30616"/>
        <dbReference type="ChEBI" id="CHEBI:43474"/>
        <dbReference type="ChEBI" id="CHEBI:57451"/>
        <dbReference type="ChEBI" id="CHEBI:456216"/>
        <dbReference type="EC" id="6.3.2.12"/>
    </reaction>
</comment>
<keyword evidence="5 7" id="KW-0067">ATP-binding</keyword>
<dbReference type="GO" id="GO:0005739">
    <property type="term" value="C:mitochondrion"/>
    <property type="evidence" value="ECO:0007669"/>
    <property type="project" value="TreeGrafter"/>
</dbReference>
<comment type="caution">
    <text evidence="9">The sequence shown here is derived from an EMBL/GenBank/DDBJ whole genome shotgun (WGS) entry which is preliminary data.</text>
</comment>
<evidence type="ECO:0000256" key="3">
    <source>
        <dbReference type="ARBA" id="ARBA00022723"/>
    </source>
</evidence>
<sequence length="423" mass="46488">MNFGLERINSLLSKLENPHLRLSVIHVGGTNGKGSVTSYIDSILIKAGYKTGRYNSPHFLEPRDSIRINGVPINKESYQRVRSRIEAINSASNIGATSFELLTAVAVCCFDDEKVSIAIIEVGLGGAKDATNLFPSPLVSIITTIGMDHMEILGETIDLIAKEKAGILKPKGKAVFAPQIPAVQQILVDCAVKIKCDEFIIVNAARWIDGNARMQLEDGDFDFHVPLLGDFQLDNVATAVTAILSLRKHISEFASITYCHIKEGIRNTKWPGRLEWIDVSPVLGGSYQRMLVDGAHNIPALSALRSFIDNHFDESKPIHWIIGIKNGRDISEILRLILRSHDSVYAVTFSDVEDMSWVHPCNPDLIADSAKGIHTDMFAKSSVNLTNAIQNAITRSKDDAGITVLCGSLYLVADLYRLLKLEA</sequence>
<dbReference type="InterPro" id="IPR013221">
    <property type="entry name" value="Mur_ligase_cen"/>
</dbReference>
<keyword evidence="3" id="KW-0479">Metal-binding</keyword>
<dbReference type="GO" id="GO:0046872">
    <property type="term" value="F:metal ion binding"/>
    <property type="evidence" value="ECO:0007669"/>
    <property type="project" value="UniProtKB-KW"/>
</dbReference>
<dbReference type="GO" id="GO:0008841">
    <property type="term" value="F:dihydrofolate synthase activity"/>
    <property type="evidence" value="ECO:0007669"/>
    <property type="project" value="UniProtKB-EC"/>
</dbReference>
<organism evidence="9 10">
    <name type="scientific">Paraglomus occultum</name>
    <dbReference type="NCBI Taxonomy" id="144539"/>
    <lineage>
        <taxon>Eukaryota</taxon>
        <taxon>Fungi</taxon>
        <taxon>Fungi incertae sedis</taxon>
        <taxon>Mucoromycota</taxon>
        <taxon>Glomeromycotina</taxon>
        <taxon>Glomeromycetes</taxon>
        <taxon>Paraglomerales</taxon>
        <taxon>Paraglomeraceae</taxon>
        <taxon>Paraglomus</taxon>
    </lineage>
</organism>
<keyword evidence="6" id="KW-0460">Magnesium</keyword>
<evidence type="ECO:0000256" key="5">
    <source>
        <dbReference type="ARBA" id="ARBA00022840"/>
    </source>
</evidence>
<dbReference type="GO" id="GO:0004326">
    <property type="term" value="F:tetrahydrofolylpolyglutamate synthase activity"/>
    <property type="evidence" value="ECO:0007669"/>
    <property type="project" value="InterPro"/>
</dbReference>
<gene>
    <name evidence="9" type="ORF">POCULU_LOCUS7302</name>
</gene>